<evidence type="ECO:0000256" key="3">
    <source>
        <dbReference type="ARBA" id="ARBA00023163"/>
    </source>
</evidence>
<evidence type="ECO:0000313" key="7">
    <source>
        <dbReference type="Proteomes" id="UP001227230"/>
    </source>
</evidence>
<keyword evidence="2" id="KW-0238">DNA-binding</keyword>
<evidence type="ECO:0000259" key="5">
    <source>
        <dbReference type="PROSITE" id="PS51005"/>
    </source>
</evidence>
<dbReference type="PANTHER" id="PTHR31719">
    <property type="entry name" value="NAC TRANSCRIPTION FACTOR 56"/>
    <property type="match status" value="1"/>
</dbReference>
<keyword evidence="1" id="KW-0805">Transcription regulation</keyword>
<name>A0ABY9DMD0_VITVI</name>
<keyword evidence="3" id="KW-0804">Transcription</keyword>
<dbReference type="InterPro" id="IPR036093">
    <property type="entry name" value="NAC_dom_sf"/>
</dbReference>
<dbReference type="InterPro" id="IPR003441">
    <property type="entry name" value="NAC-dom"/>
</dbReference>
<dbReference type="SUPFAM" id="SSF101941">
    <property type="entry name" value="NAC domain"/>
    <property type="match status" value="1"/>
</dbReference>
<sequence length="178" mass="20825">MEVAEGDKARFSLKKLPMGYRFLPTDEELVVYYLINKAFYRPLPAEVIPDIREREFYSSPPSDLVMPFSGERQRFFFIHSDENFHGDLKRTTRIVGNGMGFWKLSGEGDPIYSPGDKNISAFKFQFTYFSGPPLAAKKTHWRMEEYRLPIDFYMKNDMKGEGLALGRIRRNKEYDCGF</sequence>
<keyword evidence="4" id="KW-0539">Nucleus</keyword>
<feature type="domain" description="NAC" evidence="5">
    <location>
        <begin position="16"/>
        <end position="171"/>
    </location>
</feature>
<protein>
    <recommendedName>
        <fullName evidence="5">NAC domain-containing protein</fullName>
    </recommendedName>
</protein>
<dbReference type="PANTHER" id="PTHR31719:SF123">
    <property type="entry name" value="NAC DOMAIN-CONTAINING PROTEIN"/>
    <property type="match status" value="1"/>
</dbReference>
<evidence type="ECO:0000313" key="6">
    <source>
        <dbReference type="EMBL" id="WKA08517.1"/>
    </source>
</evidence>
<proteinExistence type="predicted"/>
<keyword evidence="7" id="KW-1185">Reference proteome</keyword>
<evidence type="ECO:0000256" key="2">
    <source>
        <dbReference type="ARBA" id="ARBA00023125"/>
    </source>
</evidence>
<reference evidence="6 7" key="1">
    <citation type="journal article" date="2023" name="Hortic Res">
        <title>The complete reference genome for grapevine (Vitis vinifera L.) genetics and breeding.</title>
        <authorList>
            <person name="Shi X."/>
            <person name="Cao S."/>
            <person name="Wang X."/>
            <person name="Huang S."/>
            <person name="Wang Y."/>
            <person name="Liu Z."/>
            <person name="Liu W."/>
            <person name="Leng X."/>
            <person name="Peng Y."/>
            <person name="Wang N."/>
            <person name="Wang Y."/>
            <person name="Ma Z."/>
            <person name="Xu X."/>
            <person name="Zhang F."/>
            <person name="Xue H."/>
            <person name="Zhong H."/>
            <person name="Wang Y."/>
            <person name="Zhang K."/>
            <person name="Velt A."/>
            <person name="Avia K."/>
            <person name="Holtgrawe D."/>
            <person name="Grimplet J."/>
            <person name="Matus J.T."/>
            <person name="Ware D."/>
            <person name="Wu X."/>
            <person name="Wang H."/>
            <person name="Liu C."/>
            <person name="Fang Y."/>
            <person name="Rustenholz C."/>
            <person name="Cheng Z."/>
            <person name="Xiao H."/>
            <person name="Zhou Y."/>
        </authorList>
    </citation>
    <scope>NUCLEOTIDE SEQUENCE [LARGE SCALE GENOMIC DNA]</scope>
    <source>
        <strain evidence="7">cv. Pinot noir / PN40024</strain>
        <tissue evidence="6">Leaf</tissue>
    </source>
</reference>
<dbReference type="Pfam" id="PF02365">
    <property type="entry name" value="NAM"/>
    <property type="match status" value="1"/>
</dbReference>
<gene>
    <name evidence="6" type="ORF">VitviT2T_026233</name>
</gene>
<accession>A0ABY9DMD0</accession>
<dbReference type="Gene3D" id="2.170.150.80">
    <property type="entry name" value="NAC domain"/>
    <property type="match status" value="1"/>
</dbReference>
<dbReference type="PROSITE" id="PS51005">
    <property type="entry name" value="NAC"/>
    <property type="match status" value="1"/>
</dbReference>
<organism evidence="6 7">
    <name type="scientific">Vitis vinifera</name>
    <name type="common">Grape</name>
    <dbReference type="NCBI Taxonomy" id="29760"/>
    <lineage>
        <taxon>Eukaryota</taxon>
        <taxon>Viridiplantae</taxon>
        <taxon>Streptophyta</taxon>
        <taxon>Embryophyta</taxon>
        <taxon>Tracheophyta</taxon>
        <taxon>Spermatophyta</taxon>
        <taxon>Magnoliopsida</taxon>
        <taxon>eudicotyledons</taxon>
        <taxon>Gunneridae</taxon>
        <taxon>Pentapetalae</taxon>
        <taxon>rosids</taxon>
        <taxon>Vitales</taxon>
        <taxon>Vitaceae</taxon>
        <taxon>Viteae</taxon>
        <taxon>Vitis</taxon>
    </lineage>
</organism>
<evidence type="ECO:0000256" key="4">
    <source>
        <dbReference type="ARBA" id="ARBA00023242"/>
    </source>
</evidence>
<dbReference type="EMBL" id="CP126664">
    <property type="protein sequence ID" value="WKA08517.1"/>
    <property type="molecule type" value="Genomic_DNA"/>
</dbReference>
<dbReference type="Proteomes" id="UP001227230">
    <property type="component" value="Chromosome 17"/>
</dbReference>
<evidence type="ECO:0000256" key="1">
    <source>
        <dbReference type="ARBA" id="ARBA00023015"/>
    </source>
</evidence>